<gene>
    <name evidence="1" type="ORF">S03H2_08605</name>
</gene>
<organism evidence="1">
    <name type="scientific">marine sediment metagenome</name>
    <dbReference type="NCBI Taxonomy" id="412755"/>
    <lineage>
        <taxon>unclassified sequences</taxon>
        <taxon>metagenomes</taxon>
        <taxon>ecological metagenomes</taxon>
    </lineage>
</organism>
<dbReference type="AlphaFoldDB" id="X1DFM4"/>
<comment type="caution">
    <text evidence="1">The sequence shown here is derived from an EMBL/GenBank/DDBJ whole genome shotgun (WGS) entry which is preliminary data.</text>
</comment>
<evidence type="ECO:0000313" key="1">
    <source>
        <dbReference type="EMBL" id="GAH18957.1"/>
    </source>
</evidence>
<feature type="non-terminal residue" evidence="1">
    <location>
        <position position="129"/>
    </location>
</feature>
<proteinExistence type="predicted"/>
<name>X1DFM4_9ZZZZ</name>
<reference evidence="1" key="1">
    <citation type="journal article" date="2014" name="Front. Microbiol.">
        <title>High frequency of phylogenetically diverse reductive dehalogenase-homologous genes in deep subseafloor sedimentary metagenomes.</title>
        <authorList>
            <person name="Kawai M."/>
            <person name="Futagami T."/>
            <person name="Toyoda A."/>
            <person name="Takaki Y."/>
            <person name="Nishi S."/>
            <person name="Hori S."/>
            <person name="Arai W."/>
            <person name="Tsubouchi T."/>
            <person name="Morono Y."/>
            <person name="Uchiyama I."/>
            <person name="Ito T."/>
            <person name="Fujiyama A."/>
            <person name="Inagaki F."/>
            <person name="Takami H."/>
        </authorList>
    </citation>
    <scope>NUCLEOTIDE SEQUENCE</scope>
    <source>
        <strain evidence="1">Expedition CK06-06</strain>
    </source>
</reference>
<dbReference type="EMBL" id="BARU01004209">
    <property type="protein sequence ID" value="GAH18957.1"/>
    <property type="molecule type" value="Genomic_DNA"/>
</dbReference>
<accession>X1DFM4</accession>
<dbReference type="Pfam" id="PF05833">
    <property type="entry name" value="NFACT_N"/>
    <property type="match status" value="1"/>
</dbReference>
<protein>
    <submittedName>
        <fullName evidence="1">Uncharacterized protein</fullName>
    </submittedName>
</protein>
<sequence>MGKKDKRPKRVNIKKERQRLIKEKKKLLPKQDLQVDKKATKKIDKSKNSNDLNQEELNFLFHAFKNLRNKLLFGEINAQIVFNEDEEEISVIPFELELFKNNKKKQVNSFNDAVDEYFSKIDSSNLITP</sequence>